<dbReference type="AlphaFoldDB" id="A0A9Q9RDN4"/>
<dbReference type="Proteomes" id="UP000760494">
    <property type="component" value="Unassembled WGS sequence"/>
</dbReference>
<reference evidence="2" key="1">
    <citation type="submission" date="2019-05" db="EMBL/GenBank/DDBJ databases">
        <authorList>
            <person name="Piombo E."/>
        </authorList>
    </citation>
    <scope>NUCLEOTIDE SEQUENCE</scope>
    <source>
        <strain evidence="2">C2S</strain>
    </source>
</reference>
<comment type="caution">
    <text evidence="2">The sequence shown here is derived from an EMBL/GenBank/DDBJ whole genome shotgun (WGS) entry which is preliminary data.</text>
</comment>
<dbReference type="EMBL" id="CABFJX010000013">
    <property type="protein sequence ID" value="VTT57913.1"/>
    <property type="molecule type" value="Genomic_DNA"/>
</dbReference>
<proteinExistence type="predicted"/>
<evidence type="ECO:0000256" key="1">
    <source>
        <dbReference type="SAM" id="MobiDB-lite"/>
    </source>
</evidence>
<gene>
    <name evidence="2" type="ORF">C2S_3546</name>
</gene>
<feature type="region of interest" description="Disordered" evidence="1">
    <location>
        <begin position="187"/>
        <end position="214"/>
    </location>
</feature>
<evidence type="ECO:0000313" key="2">
    <source>
        <dbReference type="EMBL" id="VTT57913.1"/>
    </source>
</evidence>
<protein>
    <submittedName>
        <fullName evidence="2">Uncharacterized protein</fullName>
    </submittedName>
</protein>
<sequence>MILGLRKYRLQVLIKGQLQLLRAILNRPMHELQYNAVYKLPRRENSNLPKLQLTVSIWCHPEFYHADHPSCFSLANMIVQLLHLPNSSQTIAQEIQATSQMRASNITRLVTSQGTTWFTQHLDNLLRRRYKHPRLLSTIVFETKRRNGGLCPPLRGSKNPTLKSVQPNTGTLSTKLTMFLFVARQGNGRLAEKPGRSPRKRTTGPGGPSGGEVNCIPTALVQKLAAKEAESSSIEDLFAAAVKRKKEAKPEETEPEEERYRQ</sequence>
<feature type="region of interest" description="Disordered" evidence="1">
    <location>
        <begin position="243"/>
        <end position="262"/>
    </location>
</feature>
<feature type="region of interest" description="Disordered" evidence="1">
    <location>
        <begin position="150"/>
        <end position="169"/>
    </location>
</feature>
<feature type="compositionally biased region" description="Polar residues" evidence="1">
    <location>
        <begin position="158"/>
        <end position="169"/>
    </location>
</feature>
<organism evidence="2 3">
    <name type="scientific">Fusarium fujikuroi</name>
    <name type="common">Bakanae and foot rot disease fungus</name>
    <name type="synonym">Gibberella fujikuroi</name>
    <dbReference type="NCBI Taxonomy" id="5127"/>
    <lineage>
        <taxon>Eukaryota</taxon>
        <taxon>Fungi</taxon>
        <taxon>Dikarya</taxon>
        <taxon>Ascomycota</taxon>
        <taxon>Pezizomycotina</taxon>
        <taxon>Sordariomycetes</taxon>
        <taxon>Hypocreomycetidae</taxon>
        <taxon>Hypocreales</taxon>
        <taxon>Nectriaceae</taxon>
        <taxon>Fusarium</taxon>
        <taxon>Fusarium fujikuroi species complex</taxon>
    </lineage>
</organism>
<feature type="compositionally biased region" description="Basic and acidic residues" evidence="1">
    <location>
        <begin position="248"/>
        <end position="262"/>
    </location>
</feature>
<name>A0A9Q9RDN4_FUSFU</name>
<accession>A0A9Q9RDN4</accession>
<evidence type="ECO:0000313" key="3">
    <source>
        <dbReference type="Proteomes" id="UP000760494"/>
    </source>
</evidence>